<dbReference type="EMBL" id="JAEPRD010000010">
    <property type="protein sequence ID" value="KAG2210999.1"/>
    <property type="molecule type" value="Genomic_DNA"/>
</dbReference>
<evidence type="ECO:0000313" key="1">
    <source>
        <dbReference type="EMBL" id="KAG2210999.1"/>
    </source>
</evidence>
<protein>
    <submittedName>
        <fullName evidence="1">Uncharacterized protein</fullName>
    </submittedName>
</protein>
<accession>A0A8H7VE01</accession>
<reference evidence="1" key="1">
    <citation type="submission" date="2020-12" db="EMBL/GenBank/DDBJ databases">
        <title>Metabolic potential, ecology and presence of endohyphal bacteria is reflected in genomic diversity of Mucoromycotina.</title>
        <authorList>
            <person name="Muszewska A."/>
            <person name="Okrasinska A."/>
            <person name="Steczkiewicz K."/>
            <person name="Drgas O."/>
            <person name="Orlowska M."/>
            <person name="Perlinska-Lenart U."/>
            <person name="Aleksandrzak-Piekarczyk T."/>
            <person name="Szatraj K."/>
            <person name="Zielenkiewicz U."/>
            <person name="Pilsyk S."/>
            <person name="Malc E."/>
            <person name="Mieczkowski P."/>
            <person name="Kruszewska J.S."/>
            <person name="Biernat P."/>
            <person name="Pawlowska J."/>
        </authorList>
    </citation>
    <scope>NUCLEOTIDE SEQUENCE</scope>
    <source>
        <strain evidence="1">WA0000017839</strain>
    </source>
</reference>
<sequence>MQAYEGYGHDSPVTFYTDNVRGDRKFLENFIPSLKVGVSSRGSKDDDGNTVDSEILALPESIQIQYLRGYDEIENEMKNLLVEKFHFVQVNSDLIVSGQIHYVALDAWASLEI</sequence>
<keyword evidence="2" id="KW-1185">Reference proteome</keyword>
<organism evidence="1 2">
    <name type="scientific">Mucor saturninus</name>
    <dbReference type="NCBI Taxonomy" id="64648"/>
    <lineage>
        <taxon>Eukaryota</taxon>
        <taxon>Fungi</taxon>
        <taxon>Fungi incertae sedis</taxon>
        <taxon>Mucoromycota</taxon>
        <taxon>Mucoromycotina</taxon>
        <taxon>Mucoromycetes</taxon>
        <taxon>Mucorales</taxon>
        <taxon>Mucorineae</taxon>
        <taxon>Mucoraceae</taxon>
        <taxon>Mucor</taxon>
    </lineage>
</organism>
<name>A0A8H7VE01_9FUNG</name>
<dbReference type="Proteomes" id="UP000603453">
    <property type="component" value="Unassembled WGS sequence"/>
</dbReference>
<dbReference type="AlphaFoldDB" id="A0A8H7VE01"/>
<evidence type="ECO:0000313" key="2">
    <source>
        <dbReference type="Proteomes" id="UP000603453"/>
    </source>
</evidence>
<gene>
    <name evidence="1" type="ORF">INT47_000159</name>
</gene>
<proteinExistence type="predicted"/>
<comment type="caution">
    <text evidence="1">The sequence shown here is derived from an EMBL/GenBank/DDBJ whole genome shotgun (WGS) entry which is preliminary data.</text>
</comment>